<evidence type="ECO:0000313" key="1">
    <source>
        <dbReference type="EMBL" id="KUM49097.1"/>
    </source>
</evidence>
<name>A0A101M1B9_PICGL</name>
<gene>
    <name evidence="1" type="ORF">ABT39_MTgene3646</name>
</gene>
<comment type="caution">
    <text evidence="1">The sequence shown here is derived from an EMBL/GenBank/DDBJ whole genome shotgun (WGS) entry which is preliminary data.</text>
</comment>
<protein>
    <submittedName>
        <fullName evidence="1">Uncharacterized protein</fullName>
    </submittedName>
</protein>
<sequence length="60" mass="7058">MPQRKNRTHSKILEKIRDLFPVSGYYRSPLRPLHAKNSISFTGFRASESSFMFDARFIHS</sequence>
<accession>A0A101M1B9</accession>
<keyword evidence="1" id="KW-0496">Mitochondrion</keyword>
<dbReference type="EMBL" id="LKAM01000003">
    <property type="protein sequence ID" value="KUM49097.1"/>
    <property type="molecule type" value="Genomic_DNA"/>
</dbReference>
<proteinExistence type="predicted"/>
<geneLocation type="mitochondrion" evidence="1"/>
<reference evidence="1" key="1">
    <citation type="journal article" date="2015" name="Genome Biol. Evol.">
        <title>Organellar Genomes of White Spruce (Picea glauca): Assembly and Annotation.</title>
        <authorList>
            <person name="Jackman S.D."/>
            <person name="Warren R.L."/>
            <person name="Gibb E.A."/>
            <person name="Vandervalk B.P."/>
            <person name="Mohamadi H."/>
            <person name="Chu J."/>
            <person name="Raymond A."/>
            <person name="Pleasance S."/>
            <person name="Coope R."/>
            <person name="Wildung M.R."/>
            <person name="Ritland C.E."/>
            <person name="Bousquet J."/>
            <person name="Jones S.J."/>
            <person name="Bohlmann J."/>
            <person name="Birol I."/>
        </authorList>
    </citation>
    <scope>NUCLEOTIDE SEQUENCE [LARGE SCALE GENOMIC DNA]</scope>
    <source>
        <tissue evidence="1">Flushing bud</tissue>
    </source>
</reference>
<organism evidence="1">
    <name type="scientific">Picea glauca</name>
    <name type="common">White spruce</name>
    <name type="synonym">Pinus glauca</name>
    <dbReference type="NCBI Taxonomy" id="3330"/>
    <lineage>
        <taxon>Eukaryota</taxon>
        <taxon>Viridiplantae</taxon>
        <taxon>Streptophyta</taxon>
        <taxon>Embryophyta</taxon>
        <taxon>Tracheophyta</taxon>
        <taxon>Spermatophyta</taxon>
        <taxon>Pinopsida</taxon>
        <taxon>Pinidae</taxon>
        <taxon>Conifers I</taxon>
        <taxon>Pinales</taxon>
        <taxon>Pinaceae</taxon>
        <taxon>Picea</taxon>
    </lineage>
</organism>
<dbReference type="AlphaFoldDB" id="A0A101M1B9"/>